<dbReference type="Proteomes" id="UP001208570">
    <property type="component" value="Unassembled WGS sequence"/>
</dbReference>
<keyword evidence="2" id="KW-1185">Reference proteome</keyword>
<evidence type="ECO:0000313" key="1">
    <source>
        <dbReference type="EMBL" id="KAK2169599.1"/>
    </source>
</evidence>
<dbReference type="EMBL" id="JAODUP010000008">
    <property type="protein sequence ID" value="KAK2169599.1"/>
    <property type="molecule type" value="Genomic_DNA"/>
</dbReference>
<dbReference type="AlphaFoldDB" id="A0AAD9NJM1"/>
<protein>
    <submittedName>
        <fullName evidence="1">Uncharacterized protein</fullName>
    </submittedName>
</protein>
<proteinExistence type="predicted"/>
<gene>
    <name evidence="1" type="ORF">LSH36_8g00005</name>
</gene>
<sequence>IEILMKYEKVPKVVEGQRPKLTSTLIDDVISEDVQELAFSQDLSTVNDLEVCSSEVPMLIKPGILLSEVEFSVVLSYVFLQINVWLIEADSGWDENSSVKKQPERMLRRRPAIDNRKPFTVRTKHDNNLQPKTSTLLCSDGKRPALFNDDLSTIVGDSGKNIDQPSSLICGATSGNRQSTNSNSVIINTTVLSIY</sequence>
<reference evidence="1" key="1">
    <citation type="journal article" date="2023" name="Mol. Biol. Evol.">
        <title>Third-Generation Sequencing Reveals the Adaptive Role of the Epigenome in Three Deep-Sea Polychaetes.</title>
        <authorList>
            <person name="Perez M."/>
            <person name="Aroh O."/>
            <person name="Sun Y."/>
            <person name="Lan Y."/>
            <person name="Juniper S.K."/>
            <person name="Young C.R."/>
            <person name="Angers B."/>
            <person name="Qian P.Y."/>
        </authorList>
    </citation>
    <scope>NUCLEOTIDE SEQUENCE</scope>
    <source>
        <strain evidence="1">P08H-3</strain>
    </source>
</reference>
<feature type="non-terminal residue" evidence="1">
    <location>
        <position position="1"/>
    </location>
</feature>
<evidence type="ECO:0000313" key="2">
    <source>
        <dbReference type="Proteomes" id="UP001208570"/>
    </source>
</evidence>
<name>A0AAD9NJM1_9ANNE</name>
<organism evidence="1 2">
    <name type="scientific">Paralvinella palmiformis</name>
    <dbReference type="NCBI Taxonomy" id="53620"/>
    <lineage>
        <taxon>Eukaryota</taxon>
        <taxon>Metazoa</taxon>
        <taxon>Spiralia</taxon>
        <taxon>Lophotrochozoa</taxon>
        <taxon>Annelida</taxon>
        <taxon>Polychaeta</taxon>
        <taxon>Sedentaria</taxon>
        <taxon>Canalipalpata</taxon>
        <taxon>Terebellida</taxon>
        <taxon>Terebelliformia</taxon>
        <taxon>Alvinellidae</taxon>
        <taxon>Paralvinella</taxon>
    </lineage>
</organism>
<accession>A0AAD9NJM1</accession>
<comment type="caution">
    <text evidence="1">The sequence shown here is derived from an EMBL/GenBank/DDBJ whole genome shotgun (WGS) entry which is preliminary data.</text>
</comment>